<keyword evidence="3" id="KW-1185">Reference proteome</keyword>
<feature type="transmembrane region" description="Helical" evidence="1">
    <location>
        <begin position="12"/>
        <end position="41"/>
    </location>
</feature>
<feature type="transmembrane region" description="Helical" evidence="1">
    <location>
        <begin position="88"/>
        <end position="107"/>
    </location>
</feature>
<dbReference type="InterPro" id="IPR021306">
    <property type="entry name" value="DUF2878"/>
</dbReference>
<dbReference type="Proteomes" id="UP000264492">
    <property type="component" value="Unassembled WGS sequence"/>
</dbReference>
<keyword evidence="1" id="KW-0472">Membrane</keyword>
<keyword evidence="1" id="KW-1133">Transmembrane helix</keyword>
<organism evidence="2 3">
    <name type="scientific">Lysobacter silvisoli</name>
    <dbReference type="NCBI Taxonomy" id="2293254"/>
    <lineage>
        <taxon>Bacteria</taxon>
        <taxon>Pseudomonadati</taxon>
        <taxon>Pseudomonadota</taxon>
        <taxon>Gammaproteobacteria</taxon>
        <taxon>Lysobacterales</taxon>
        <taxon>Lysobacteraceae</taxon>
        <taxon>Lysobacter</taxon>
    </lineage>
</organism>
<gene>
    <name evidence="2" type="ORF">DX914_02650</name>
</gene>
<keyword evidence="1" id="KW-0812">Transmembrane</keyword>
<comment type="caution">
    <text evidence="2">The sequence shown here is derived from an EMBL/GenBank/DDBJ whole genome shotgun (WGS) entry which is preliminary data.</text>
</comment>
<dbReference type="EMBL" id="QTSU01000001">
    <property type="protein sequence ID" value="RDZ28065.1"/>
    <property type="molecule type" value="Genomic_DNA"/>
</dbReference>
<proteinExistence type="predicted"/>
<dbReference type="OrthoDB" id="288800at2"/>
<feature type="transmembrane region" description="Helical" evidence="1">
    <location>
        <begin position="53"/>
        <end position="76"/>
    </location>
</feature>
<protein>
    <submittedName>
        <fullName evidence="2">DUF2878 domain-containing protein</fullName>
    </submittedName>
</protein>
<name>A0A371K2C2_9GAMM</name>
<dbReference type="RefSeq" id="WP_115857507.1">
    <property type="nucleotide sequence ID" value="NZ_QTSU01000001.1"/>
</dbReference>
<feature type="transmembrane region" description="Helical" evidence="1">
    <location>
        <begin position="114"/>
        <end position="136"/>
    </location>
</feature>
<accession>A0A371K2C2</accession>
<feature type="transmembrane region" description="Helical" evidence="1">
    <location>
        <begin position="142"/>
        <end position="161"/>
    </location>
</feature>
<evidence type="ECO:0000313" key="3">
    <source>
        <dbReference type="Proteomes" id="UP000264492"/>
    </source>
</evidence>
<sequence>MAFWANALGYQAAWLAAVCSAARGQAWLGMLACVGFIAWQWRASRQRAADTRVLLAALACGLIVDGACAASGLLRYASPAPALPAPPWIVLLWGAFALTLNHSLAWFARRPWSATAFAGVGGPLAYLGAARGFGAVDFPDPAWPALAVLAAAWACALPVLLRIAVTPWPGAATHSTRS</sequence>
<dbReference type="Pfam" id="PF11086">
    <property type="entry name" value="DUF2878"/>
    <property type="match status" value="1"/>
</dbReference>
<dbReference type="AlphaFoldDB" id="A0A371K2C2"/>
<evidence type="ECO:0000313" key="2">
    <source>
        <dbReference type="EMBL" id="RDZ28065.1"/>
    </source>
</evidence>
<evidence type="ECO:0000256" key="1">
    <source>
        <dbReference type="SAM" id="Phobius"/>
    </source>
</evidence>
<reference evidence="2 3" key="1">
    <citation type="submission" date="2018-08" db="EMBL/GenBank/DDBJ databases">
        <title>Lysobacter sp. zong2l5, whole genome shotgun sequence.</title>
        <authorList>
            <person name="Zhang X."/>
            <person name="Feng G."/>
            <person name="Zhu H."/>
        </authorList>
    </citation>
    <scope>NUCLEOTIDE SEQUENCE [LARGE SCALE GENOMIC DNA]</scope>
    <source>
        <strain evidence="3">zong2l5</strain>
    </source>
</reference>